<comment type="subcellular location">
    <subcellularLocation>
        <location evidence="1">Nucleus</location>
    </subcellularLocation>
</comment>
<keyword evidence="2" id="KW-0805">Transcription regulation</keyword>
<evidence type="ECO:0000256" key="1">
    <source>
        <dbReference type="ARBA" id="ARBA00004123"/>
    </source>
</evidence>
<protein>
    <recommendedName>
        <fullName evidence="10">AP2/ERF domain-containing protein</fullName>
    </recommendedName>
</protein>
<evidence type="ECO:0000259" key="10">
    <source>
        <dbReference type="PROSITE" id="PS51032"/>
    </source>
</evidence>
<dbReference type="Proteomes" id="UP001174677">
    <property type="component" value="Chromosome 2"/>
</dbReference>
<dbReference type="SMART" id="SM00380">
    <property type="entry name" value="AP2"/>
    <property type="match status" value="1"/>
</dbReference>
<proteinExistence type="inferred from homology"/>
<evidence type="ECO:0000256" key="3">
    <source>
        <dbReference type="ARBA" id="ARBA00023016"/>
    </source>
</evidence>
<dbReference type="PROSITE" id="PS51032">
    <property type="entry name" value="AP2_ERF"/>
    <property type="match status" value="1"/>
</dbReference>
<evidence type="ECO:0000256" key="2">
    <source>
        <dbReference type="ARBA" id="ARBA00023015"/>
    </source>
</evidence>
<keyword evidence="6" id="KW-0804">Transcription</keyword>
<accession>A0ABQ9N1V2</accession>
<evidence type="ECO:0000256" key="5">
    <source>
        <dbReference type="ARBA" id="ARBA00023159"/>
    </source>
</evidence>
<keyword evidence="7" id="KW-0539">Nucleus</keyword>
<dbReference type="InterPro" id="IPR001471">
    <property type="entry name" value="AP2/ERF_dom"/>
</dbReference>
<evidence type="ECO:0000313" key="11">
    <source>
        <dbReference type="EMBL" id="KAJ9186517.1"/>
    </source>
</evidence>
<evidence type="ECO:0000256" key="9">
    <source>
        <dbReference type="SAM" id="MobiDB-lite"/>
    </source>
</evidence>
<evidence type="ECO:0000256" key="8">
    <source>
        <dbReference type="ARBA" id="ARBA00024343"/>
    </source>
</evidence>
<feature type="domain" description="AP2/ERF" evidence="10">
    <location>
        <begin position="40"/>
        <end position="97"/>
    </location>
</feature>
<reference evidence="11" key="1">
    <citation type="journal article" date="2023" name="Plant Biotechnol. J.">
        <title>Chromosome-level wild Hevea brasiliensis genome provides new tools for genomic-assisted breeding and valuable loci to elevate rubber yield.</title>
        <authorList>
            <person name="Cheng H."/>
            <person name="Song X."/>
            <person name="Hu Y."/>
            <person name="Wu T."/>
            <person name="Yang Q."/>
            <person name="An Z."/>
            <person name="Feng S."/>
            <person name="Deng Z."/>
            <person name="Wu W."/>
            <person name="Zeng X."/>
            <person name="Tu M."/>
            <person name="Wang X."/>
            <person name="Huang H."/>
        </authorList>
    </citation>
    <scope>NUCLEOTIDE SEQUENCE</scope>
    <source>
        <strain evidence="11">MT/VB/25A 57/8</strain>
    </source>
</reference>
<evidence type="ECO:0000313" key="12">
    <source>
        <dbReference type="Proteomes" id="UP001174677"/>
    </source>
</evidence>
<dbReference type="SUPFAM" id="SSF54171">
    <property type="entry name" value="DNA-binding domain"/>
    <property type="match status" value="1"/>
</dbReference>
<dbReference type="Pfam" id="PF00847">
    <property type="entry name" value="AP2"/>
    <property type="match status" value="1"/>
</dbReference>
<keyword evidence="12" id="KW-1185">Reference proteome</keyword>
<comment type="caution">
    <text evidence="11">The sequence shown here is derived from an EMBL/GenBank/DDBJ whole genome shotgun (WGS) entry which is preliminary data.</text>
</comment>
<keyword evidence="5" id="KW-0010">Activator</keyword>
<dbReference type="PANTHER" id="PTHR31241:SF62">
    <property type="entry name" value="DEHYDRATION-RESPONSIVE ELEMENT-BINDING PROTEIN 2D"/>
    <property type="match status" value="1"/>
</dbReference>
<dbReference type="InterPro" id="IPR036955">
    <property type="entry name" value="AP2/ERF_dom_sf"/>
</dbReference>
<dbReference type="CDD" id="cd00018">
    <property type="entry name" value="AP2"/>
    <property type="match status" value="1"/>
</dbReference>
<dbReference type="InterPro" id="IPR016177">
    <property type="entry name" value="DNA-bd_dom_sf"/>
</dbReference>
<name>A0ABQ9N1V2_HEVBR</name>
<dbReference type="PRINTS" id="PR00367">
    <property type="entry name" value="ETHRSPELEMNT"/>
</dbReference>
<dbReference type="EMBL" id="JARPOI010000002">
    <property type="protein sequence ID" value="KAJ9186517.1"/>
    <property type="molecule type" value="Genomic_DNA"/>
</dbReference>
<evidence type="ECO:0000256" key="4">
    <source>
        <dbReference type="ARBA" id="ARBA00023125"/>
    </source>
</evidence>
<organism evidence="11 12">
    <name type="scientific">Hevea brasiliensis</name>
    <name type="common">Para rubber tree</name>
    <name type="synonym">Siphonia brasiliensis</name>
    <dbReference type="NCBI Taxonomy" id="3981"/>
    <lineage>
        <taxon>Eukaryota</taxon>
        <taxon>Viridiplantae</taxon>
        <taxon>Streptophyta</taxon>
        <taxon>Embryophyta</taxon>
        <taxon>Tracheophyta</taxon>
        <taxon>Spermatophyta</taxon>
        <taxon>Magnoliopsida</taxon>
        <taxon>eudicotyledons</taxon>
        <taxon>Gunneridae</taxon>
        <taxon>Pentapetalae</taxon>
        <taxon>rosids</taxon>
        <taxon>fabids</taxon>
        <taxon>Malpighiales</taxon>
        <taxon>Euphorbiaceae</taxon>
        <taxon>Crotonoideae</taxon>
        <taxon>Micrandreae</taxon>
        <taxon>Hevea</taxon>
    </lineage>
</organism>
<gene>
    <name evidence="11" type="ORF">P3X46_002081</name>
</gene>
<dbReference type="Gene3D" id="3.30.730.10">
    <property type="entry name" value="AP2/ERF domain"/>
    <property type="match status" value="1"/>
</dbReference>
<keyword evidence="3" id="KW-0346">Stress response</keyword>
<comment type="similarity">
    <text evidence="8">Belongs to the AP2/ERF transcription factor family. ERF subfamily.</text>
</comment>
<dbReference type="PANTHER" id="PTHR31241">
    <property type="entry name" value="DEHYDRATION-RESPONSIVE ELEMENT-BINDING PROTEIN 2C"/>
    <property type="match status" value="1"/>
</dbReference>
<evidence type="ECO:0000256" key="7">
    <source>
        <dbReference type="ARBA" id="ARBA00023242"/>
    </source>
</evidence>
<keyword evidence="4" id="KW-0238">DNA-binding</keyword>
<evidence type="ECO:0000256" key="6">
    <source>
        <dbReference type="ARBA" id="ARBA00023163"/>
    </source>
</evidence>
<sequence length="239" mass="26467">MSKSIMTPFREKKHFRKPAQASSRKGCMRGKGGPENALCTYKGVRQRTWGKWVAEIREPNRGARLWLGTFDTSHDAAMAYDAAARKLYGLEAKLNLPELHLNNNQFPARSGNTQVAQIQMGNQSHVLDNSSATCLSSTPIIRSSEINPEYYSHDSVMPFASENVEPDGKVAENEGNFGQNQEGIDELTNLNVNLPLFDASIWTEAAMSIDFPALDDPLIFGGNLMEGTGWDPLQSAWCK</sequence>
<feature type="region of interest" description="Disordered" evidence="9">
    <location>
        <begin position="1"/>
        <end position="30"/>
    </location>
</feature>